<organism evidence="2">
    <name type="scientific">Timema cristinae</name>
    <name type="common">Walking stick</name>
    <dbReference type="NCBI Taxonomy" id="61476"/>
    <lineage>
        <taxon>Eukaryota</taxon>
        <taxon>Metazoa</taxon>
        <taxon>Ecdysozoa</taxon>
        <taxon>Arthropoda</taxon>
        <taxon>Hexapoda</taxon>
        <taxon>Insecta</taxon>
        <taxon>Pterygota</taxon>
        <taxon>Neoptera</taxon>
        <taxon>Polyneoptera</taxon>
        <taxon>Phasmatodea</taxon>
        <taxon>Timematodea</taxon>
        <taxon>Timematoidea</taxon>
        <taxon>Timematidae</taxon>
        <taxon>Timema</taxon>
    </lineage>
</organism>
<evidence type="ECO:0000256" key="1">
    <source>
        <dbReference type="ARBA" id="ARBA00005457"/>
    </source>
</evidence>
<dbReference type="GO" id="GO:0005759">
    <property type="term" value="C:mitochondrial matrix"/>
    <property type="evidence" value="ECO:0007669"/>
    <property type="project" value="InterPro"/>
</dbReference>
<sequence>MLVPRAPQRGLKAGIQQSVVAGSRGHQEVSSVVSWDPTVCSSRITWASGGGECCKLGSNRSHGRQEVVSVVSWDPTICSSRITWASGGGECCRTKPVLLGLQRRQPVAQQDGGNGDHRGNHVEASEKELVEFLAEEIVNEQKAHKSKNIPSEVDGFKVHFEGSEVTLTKQAVDADADTEAEVNPNMDKPEFGELKSKPNFEVDIKRGSQTLSFTYDIFGIDEVTLFKNEWNDKCYAVAGDVLDGYLYDLLMNLLEEKGISNEFVDKLCELSTAYEHSSYIKFLEGLQKGARKRYHDYLEVKKQQRSEDKKKAERGN</sequence>
<comment type="similarity">
    <text evidence="1">Belongs to the MAM33 family.</text>
</comment>
<accession>A0A7R9CP82</accession>
<dbReference type="AlphaFoldDB" id="A0A7R9CP82"/>
<evidence type="ECO:0008006" key="3">
    <source>
        <dbReference type="Google" id="ProtNLM"/>
    </source>
</evidence>
<gene>
    <name evidence="2" type="ORF">TCEB3V08_LOCUS5341</name>
</gene>
<dbReference type="InterPro" id="IPR036561">
    <property type="entry name" value="MAM33_sf"/>
</dbReference>
<dbReference type="SUPFAM" id="SSF54529">
    <property type="entry name" value="Mitochondrial glycoprotein MAM33-like"/>
    <property type="match status" value="1"/>
</dbReference>
<dbReference type="Pfam" id="PF02330">
    <property type="entry name" value="MAM33"/>
    <property type="match status" value="1"/>
</dbReference>
<reference evidence="2" key="1">
    <citation type="submission" date="2020-11" db="EMBL/GenBank/DDBJ databases">
        <authorList>
            <person name="Tran Van P."/>
        </authorList>
    </citation>
    <scope>NUCLEOTIDE SEQUENCE</scope>
</reference>
<evidence type="ECO:0000313" key="2">
    <source>
        <dbReference type="EMBL" id="CAD7400114.1"/>
    </source>
</evidence>
<dbReference type="PANTHER" id="PTHR10826">
    <property type="entry name" value="COMPLEMENT COMPONENT 1"/>
    <property type="match status" value="1"/>
</dbReference>
<dbReference type="EMBL" id="OC317991">
    <property type="protein sequence ID" value="CAD7400114.1"/>
    <property type="molecule type" value="Genomic_DNA"/>
</dbReference>
<protein>
    <recommendedName>
        <fullName evidence="3">Complement component 1 Q subcomponent-binding protein, mitochondrial</fullName>
    </recommendedName>
</protein>
<proteinExistence type="inferred from homology"/>
<name>A0A7R9CP82_TIMCR</name>
<dbReference type="PANTHER" id="PTHR10826:SF1">
    <property type="entry name" value="COMPLEMENT COMPONENT 1 Q SUBCOMPONENT-BINDING PROTEIN, MITOCHONDRIAL"/>
    <property type="match status" value="1"/>
</dbReference>
<dbReference type="GO" id="GO:0042256">
    <property type="term" value="P:cytosolic ribosome assembly"/>
    <property type="evidence" value="ECO:0007669"/>
    <property type="project" value="TreeGrafter"/>
</dbReference>
<dbReference type="Gene3D" id="3.10.280.10">
    <property type="entry name" value="Mitochondrial glycoprotein"/>
    <property type="match status" value="1"/>
</dbReference>
<dbReference type="InterPro" id="IPR003428">
    <property type="entry name" value="MAM33"/>
</dbReference>